<dbReference type="GO" id="GO:0005874">
    <property type="term" value="C:microtubule"/>
    <property type="evidence" value="ECO:0007669"/>
    <property type="project" value="UniProtKB-KW"/>
</dbReference>
<feature type="region of interest" description="Disordered" evidence="11">
    <location>
        <begin position="629"/>
        <end position="656"/>
    </location>
</feature>
<feature type="compositionally biased region" description="Polar residues" evidence="11">
    <location>
        <begin position="1159"/>
        <end position="1171"/>
    </location>
</feature>
<feature type="compositionally biased region" description="Polar residues" evidence="11">
    <location>
        <begin position="1932"/>
        <end position="1942"/>
    </location>
</feature>
<comment type="subcellular location">
    <subcellularLocation>
        <location evidence="1">Cytoplasm</location>
        <location evidence="1">Cytoskeleton</location>
    </subcellularLocation>
</comment>
<keyword evidence="8" id="KW-0243">Dynein</keyword>
<feature type="region of interest" description="Disordered" evidence="11">
    <location>
        <begin position="799"/>
        <end position="829"/>
    </location>
</feature>
<dbReference type="Pfam" id="PF05783">
    <property type="entry name" value="DLIC"/>
    <property type="match status" value="1"/>
</dbReference>
<feature type="compositionally biased region" description="Polar residues" evidence="11">
    <location>
        <begin position="1574"/>
        <end position="1589"/>
    </location>
</feature>
<feature type="compositionally biased region" description="Polar residues" evidence="11">
    <location>
        <begin position="1466"/>
        <end position="1482"/>
    </location>
</feature>
<feature type="compositionally biased region" description="Basic and acidic residues" evidence="11">
    <location>
        <begin position="1307"/>
        <end position="1316"/>
    </location>
</feature>
<feature type="compositionally biased region" description="Basic and acidic residues" evidence="11">
    <location>
        <begin position="1813"/>
        <end position="1828"/>
    </location>
</feature>
<evidence type="ECO:0000256" key="2">
    <source>
        <dbReference type="ARBA" id="ARBA00006831"/>
    </source>
</evidence>
<evidence type="ECO:0000256" key="6">
    <source>
        <dbReference type="ARBA" id="ARBA00022741"/>
    </source>
</evidence>
<feature type="compositionally biased region" description="Polar residues" evidence="11">
    <location>
        <begin position="480"/>
        <end position="489"/>
    </location>
</feature>
<dbReference type="GO" id="GO:0005813">
    <property type="term" value="C:centrosome"/>
    <property type="evidence" value="ECO:0007669"/>
    <property type="project" value="TreeGrafter"/>
</dbReference>
<organism evidence="12 13">
    <name type="scientific">Rotaria magnacalcarata</name>
    <dbReference type="NCBI Taxonomy" id="392030"/>
    <lineage>
        <taxon>Eukaryota</taxon>
        <taxon>Metazoa</taxon>
        <taxon>Spiralia</taxon>
        <taxon>Gnathifera</taxon>
        <taxon>Rotifera</taxon>
        <taxon>Eurotatoria</taxon>
        <taxon>Bdelloidea</taxon>
        <taxon>Philodinida</taxon>
        <taxon>Philodinidae</taxon>
        <taxon>Rotaria</taxon>
    </lineage>
</organism>
<feature type="compositionally biased region" description="Polar residues" evidence="11">
    <location>
        <begin position="1860"/>
        <end position="1880"/>
    </location>
</feature>
<feature type="compositionally biased region" description="Polar residues" evidence="11">
    <location>
        <begin position="2557"/>
        <end position="2574"/>
    </location>
</feature>
<dbReference type="SUPFAM" id="SSF52540">
    <property type="entry name" value="P-loop containing nucleoside triphosphate hydrolases"/>
    <property type="match status" value="1"/>
</dbReference>
<feature type="region of interest" description="Disordered" evidence="11">
    <location>
        <begin position="1069"/>
        <end position="1663"/>
    </location>
</feature>
<feature type="compositionally biased region" description="Basic and acidic residues" evidence="11">
    <location>
        <begin position="2186"/>
        <end position="2197"/>
    </location>
</feature>
<evidence type="ECO:0000256" key="5">
    <source>
        <dbReference type="ARBA" id="ARBA00022701"/>
    </source>
</evidence>
<feature type="compositionally biased region" description="Polar residues" evidence="11">
    <location>
        <begin position="1370"/>
        <end position="1415"/>
    </location>
</feature>
<evidence type="ECO:0000256" key="10">
    <source>
        <dbReference type="ARBA" id="ARBA00023212"/>
    </source>
</evidence>
<feature type="compositionally biased region" description="Polar residues" evidence="11">
    <location>
        <begin position="1707"/>
        <end position="1725"/>
    </location>
</feature>
<evidence type="ECO:0000256" key="1">
    <source>
        <dbReference type="ARBA" id="ARBA00004245"/>
    </source>
</evidence>
<feature type="compositionally biased region" description="Basic and acidic residues" evidence="11">
    <location>
        <begin position="1218"/>
        <end position="1229"/>
    </location>
</feature>
<evidence type="ECO:0000256" key="3">
    <source>
        <dbReference type="ARBA" id="ARBA00022448"/>
    </source>
</evidence>
<keyword evidence="5" id="KW-0493">Microtubule</keyword>
<accession>A0A816SDD4</accession>
<dbReference type="GO" id="GO:0005524">
    <property type="term" value="F:ATP binding"/>
    <property type="evidence" value="ECO:0007669"/>
    <property type="project" value="UniProtKB-KW"/>
</dbReference>
<dbReference type="GO" id="GO:0045504">
    <property type="term" value="F:dynein heavy chain binding"/>
    <property type="evidence" value="ECO:0007669"/>
    <property type="project" value="TreeGrafter"/>
</dbReference>
<feature type="region of interest" description="Disordered" evidence="11">
    <location>
        <begin position="2372"/>
        <end position="2391"/>
    </location>
</feature>
<dbReference type="GO" id="GO:0007018">
    <property type="term" value="P:microtubule-based movement"/>
    <property type="evidence" value="ECO:0007669"/>
    <property type="project" value="InterPro"/>
</dbReference>
<dbReference type="PANTHER" id="PTHR12688">
    <property type="entry name" value="DYNEIN LIGHT INTERMEDIATE CHAIN"/>
    <property type="match status" value="1"/>
</dbReference>
<feature type="compositionally biased region" description="Basic and acidic residues" evidence="11">
    <location>
        <begin position="1359"/>
        <end position="1369"/>
    </location>
</feature>
<dbReference type="InterPro" id="IPR022780">
    <property type="entry name" value="Dynein_light_int_chain"/>
</dbReference>
<feature type="compositionally biased region" description="Polar residues" evidence="11">
    <location>
        <begin position="2102"/>
        <end position="2112"/>
    </location>
</feature>
<gene>
    <name evidence="12" type="ORF">XDN619_LOCUS15245</name>
</gene>
<dbReference type="PANTHER" id="PTHR12688:SF0">
    <property type="entry name" value="DYNEIN LIGHT INTERMEDIATE CHAIN"/>
    <property type="match status" value="1"/>
</dbReference>
<keyword evidence="10" id="KW-0206">Cytoskeleton</keyword>
<feature type="region of interest" description="Disordered" evidence="11">
    <location>
        <begin position="2102"/>
        <end position="2203"/>
    </location>
</feature>
<dbReference type="EMBL" id="CAJNRG010006222">
    <property type="protein sequence ID" value="CAF2083695.1"/>
    <property type="molecule type" value="Genomic_DNA"/>
</dbReference>
<comment type="caution">
    <text evidence="12">The sequence shown here is derived from an EMBL/GenBank/DDBJ whole genome shotgun (WGS) entry which is preliminary data.</text>
</comment>
<feature type="compositionally biased region" description="Polar residues" evidence="11">
    <location>
        <begin position="1627"/>
        <end position="1645"/>
    </location>
</feature>
<keyword evidence="4" id="KW-0963">Cytoplasm</keyword>
<keyword evidence="6" id="KW-0547">Nucleotide-binding</keyword>
<feature type="compositionally biased region" description="Basic and acidic residues" evidence="11">
    <location>
        <begin position="2155"/>
        <end position="2179"/>
    </location>
</feature>
<keyword evidence="9" id="KW-0505">Motor protein</keyword>
<dbReference type="GO" id="GO:0005868">
    <property type="term" value="C:cytoplasmic dynein complex"/>
    <property type="evidence" value="ECO:0007669"/>
    <property type="project" value="InterPro"/>
</dbReference>
<dbReference type="Gene3D" id="3.40.50.300">
    <property type="entry name" value="P-loop containing nucleotide triphosphate hydrolases"/>
    <property type="match status" value="1"/>
</dbReference>
<feature type="compositionally biased region" description="Polar residues" evidence="11">
    <location>
        <begin position="1134"/>
        <end position="1152"/>
    </location>
</feature>
<evidence type="ECO:0000256" key="9">
    <source>
        <dbReference type="ARBA" id="ARBA00023175"/>
    </source>
</evidence>
<feature type="compositionally biased region" description="Polar residues" evidence="11">
    <location>
        <begin position="1682"/>
        <end position="1700"/>
    </location>
</feature>
<feature type="compositionally biased region" description="Basic and acidic residues" evidence="11">
    <location>
        <begin position="1486"/>
        <end position="1500"/>
    </location>
</feature>
<evidence type="ECO:0000256" key="8">
    <source>
        <dbReference type="ARBA" id="ARBA00023017"/>
    </source>
</evidence>
<proteinExistence type="inferred from homology"/>
<feature type="compositionally biased region" description="Polar residues" evidence="11">
    <location>
        <begin position="1750"/>
        <end position="1768"/>
    </location>
</feature>
<evidence type="ECO:0000256" key="4">
    <source>
        <dbReference type="ARBA" id="ARBA00022490"/>
    </source>
</evidence>
<evidence type="ECO:0000313" key="12">
    <source>
        <dbReference type="EMBL" id="CAF2083695.1"/>
    </source>
</evidence>
<evidence type="ECO:0008006" key="14">
    <source>
        <dbReference type="Google" id="ProtNLM"/>
    </source>
</evidence>
<feature type="region of interest" description="Disordered" evidence="11">
    <location>
        <begin position="390"/>
        <end position="426"/>
    </location>
</feature>
<dbReference type="InterPro" id="IPR027417">
    <property type="entry name" value="P-loop_NTPase"/>
</dbReference>
<feature type="compositionally biased region" description="Polar residues" evidence="11">
    <location>
        <begin position="1194"/>
        <end position="1209"/>
    </location>
</feature>
<feature type="compositionally biased region" description="Basic and acidic residues" evidence="11">
    <location>
        <begin position="1841"/>
        <end position="1859"/>
    </location>
</feature>
<evidence type="ECO:0000313" key="13">
    <source>
        <dbReference type="Proteomes" id="UP000663887"/>
    </source>
</evidence>
<comment type="similarity">
    <text evidence="2">Belongs to the dynein light intermediate chain family.</text>
</comment>
<feature type="region of interest" description="Disordered" evidence="11">
    <location>
        <begin position="1682"/>
        <end position="2069"/>
    </location>
</feature>
<feature type="compositionally biased region" description="Basic and acidic residues" evidence="11">
    <location>
        <begin position="1103"/>
        <end position="1118"/>
    </location>
</feature>
<dbReference type="GO" id="GO:0000226">
    <property type="term" value="P:microtubule cytoskeleton organization"/>
    <property type="evidence" value="ECO:0007669"/>
    <property type="project" value="TreeGrafter"/>
</dbReference>
<feature type="compositionally biased region" description="Low complexity" evidence="11">
    <location>
        <begin position="490"/>
        <end position="500"/>
    </location>
</feature>
<feature type="compositionally biased region" description="Polar residues" evidence="11">
    <location>
        <begin position="2584"/>
        <end position="2597"/>
    </location>
</feature>
<keyword evidence="7" id="KW-0067">ATP-binding</keyword>
<feature type="compositionally biased region" description="Polar residues" evidence="11">
    <location>
        <begin position="638"/>
        <end position="656"/>
    </location>
</feature>
<dbReference type="Proteomes" id="UP000663887">
    <property type="component" value="Unassembled WGS sequence"/>
</dbReference>
<feature type="compositionally biased region" description="Polar residues" evidence="11">
    <location>
        <begin position="1600"/>
        <end position="1619"/>
    </location>
</feature>
<feature type="compositionally biased region" description="Polar residues" evidence="11">
    <location>
        <begin position="1257"/>
        <end position="1291"/>
    </location>
</feature>
<keyword evidence="3" id="KW-0813">Transport</keyword>
<feature type="compositionally biased region" description="Basic and acidic residues" evidence="11">
    <location>
        <begin position="1527"/>
        <end position="1546"/>
    </location>
</feature>
<evidence type="ECO:0000256" key="7">
    <source>
        <dbReference type="ARBA" id="ARBA00022840"/>
    </source>
</evidence>
<reference evidence="12" key="1">
    <citation type="submission" date="2021-02" db="EMBL/GenBank/DDBJ databases">
        <authorList>
            <person name="Nowell W R."/>
        </authorList>
    </citation>
    <scope>NUCLEOTIDE SEQUENCE</scope>
</reference>
<protein>
    <recommendedName>
        <fullName evidence="14">Dynein light intermediate chain</fullName>
    </recommendedName>
</protein>
<dbReference type="InterPro" id="IPR008467">
    <property type="entry name" value="Dynein1_light_intermed_chain"/>
</dbReference>
<sequence length="2597" mass="287910">MMMKQAVAGKSILSVENADKTEEKPSIWASILCDVKSSARKVPATKSLVVLGDNESGRTTLVAKLQGNDDPKRGAGLEYHYIDIKDDDRDDTPKLGVWILDGNVACSAPLLKFAIKSETIENTMLILVASMTQPWSLLSTLTKWTALIEEHVARLKIDPTRLREMHDHLQYDFQHYIEPNDAPVDLVPPTTIQNAISGGHISKPISSISLASATLSSSINSDEQVVLPLADGILRKSFGIPIIIIITKCDAMSTLEKENDYNERYFEFLQYHIRKFCLEYGAALFYTSVKAKKNIDKLYKYIVHKCYGYPFTLTAAIDERDAIFIPAGWDNPKKVDILLENLHQFQSTDNYTDIFVNPADKRPPKRDDEIIMAEDDQEFLSKLQLTLNRTASPTTTDENATPMHTRTSGTSAAGNSQTSSATGRSRTQQVKIIFLMGFLDDTTIHILQSVTPGAGSNEGALANFFNSLINKKSAGAVTPTGVSTSVAQRPTSQSPTTPTSKRLQQHPLTFAVTPPPGRTRTPTSHKIFLPSLNTESLPKTLSPVVEKQWLTEDTSASSQTVVGIPLEDSVSMQTFDTTENQQTEISTIEPLDLLHNEQPFNSAAQYEKESITDIDKQNKQSLVSQENSLSIARDSNKAETNISFSESSPITNENSITNQILPNDETNEALSNDVSLSQIGTQDQGHEIQESPVVKVSIPEVLESNEPTSNNSLAGTELRSTFLSQSDEFSNGEYLNDTSSTSESVLTFPIATHETHELLKDAELKSPQFSSNHMFENTPRLNDEGDIEQQLYPTKSKDEAIKLHDRNSPSNNDEEQLASGRRSLNSSCQNSAIDTSYPLASSNPVLNELNEQQDLRILSPAATIQTPIDDNLLCRSSVNELLDETVHPEHASKGSQLSDIHQAMLPIQPRSTSSSKLEPSETSTFFQEANLESSSLIQQTDHGNISTDEVLSTDQYSKVFSTFGDDIVEQEHPDQIFISHDSMNKKDNSLDSTVQMTPEHIDLPNTKHDISPTTIDEETLLESITSEQQFLPAANNQQANSQRIDDILLQKASNGKLLATESMPLSSGSVEFIGESEPDESDTQFNVSHNETEVPIDDEEQDTDRTSTLHFQGEERKSPLLSSPIEEEIHQRSRSQSTTSKNENAINQSLTSAIEEAKQNNQGSQPPSSIMQDEESSRLSPVPILTEKEHDNRTSSPDTEVQQETTLSMWSEFEEEEKNEHLAAIDHQQKRSPSLSSVAQENIFDSPSPIHEEVQQRSKSQSLFTTNEHQNNQSFSPTTQELEQNGVISSSELHKEDPNNQSQHFLAEQHDRRDRPSSPAVEGQKSRSQSPSPFLKDKQLSQSPMSGSEYDAEQTSEDIGDKENNDRSRPLSSASEDIRQRSSSQTGIITENHNRSRTSSLYSESKNEQSRTTSPCIEKEEWARTLESPTFDTKARIIKSSSPVLEVSDEGKASTSIEPNDKRDQSPSSITEELQEKSSPSLGSLEYEHKASRSSDHVEETNEETSSSAFENEEPGGIPSPSSVSKIKNDESRIFSFIAHDDEQRNESSLSVADEPEEANSLFVVEPKHDRSHSSSSITAEVPQRSSSPLDDIESDQKFSRSSSITSEPKNERNQSLSPTVHKIAQRRSSSSISTEHPQQQSRSPTFGEHEQADTISSSVMEPNCDETQLLMDNTEALLQPSSSLSHVFADTQQTKPSSTTHEDEQIATSTFNALDQTQHQSESVSPLVAKLTPTNSLSGIKETDDSTKHPSSVSEDVQQTSLSQVDTHQNRRLSEQSSSPVPEPRHQRSQSSSPGLEREEQRTRSPSPVHGSMHDTGRSISPHRETVYGRSRSPPLVYEPIHERSRSSSRSLRQEGHRSSSPSRNSLLVEQESCSSSPPDGSIHEISRSSSPFQESLHERSRSPSPAPEPPHGRSRSPSPIHGPILERGRSSSPAHGSRSPTPIHDQILERGRSSSAAHESIHERSRSPSPFREPLHERSRSPSPAPEPLHGRSRSPSPIHDPMHEKGSSSSPLRGPLHERSRSPSLSLRNEEHRKSSESGFVEEGCWMKQSPSRPGENVKEASSLPAPYKMTNQIESPASDDDVVVKRILSSSPEYIERQLSNGSVSPVTEEQHDRNGSVLRVGGSAKQKCGSSSPSMEQELVRRISQSSAVDKYHDDQTKRFSSDTEIKKQCDSAEKISSVSEKGDLNEPESKSSNEVQSLPINYDEQEIEYDMLTSVIGENRQRDSPVKTDDDTINYGALKISRSRSGLSEHLIKNNNLQSGSYVIYETAHKLNENEIISQMVQLQEEDHDQASSLIVSGKVDDKYQNDLRSSTRFTFADDNTEQSEENRHVLVDKNGPLKEFSYPSPLMEEPLLVLSPIPEYPLVEEQQETPSNNTRKENQQSRLVSPSVVLDTENHTSLANTSLVHEYVLTTTLDEKESTTSPTRGIEQKLSNDSSALIDSKPLETVETISLEQSLPADHHIELNTSTNPLPSDNRLSTIIRSQNSSTIARPNSLPFSPNDHDLDGLYISNDYNDECEVAENNEYHHSSGPSTTNVEYHHSSLQLKNTVEEQNAPTDANDTGKTQSIVEKSKIEDNDNNGIDSTNSKRNSN</sequence>
<feature type="region of interest" description="Disordered" evidence="11">
    <location>
        <begin position="2557"/>
        <end position="2597"/>
    </location>
</feature>
<feature type="region of interest" description="Disordered" evidence="11">
    <location>
        <begin position="477"/>
        <end position="503"/>
    </location>
</feature>
<name>A0A816SDD4_9BILA</name>
<feature type="compositionally biased region" description="Polar residues" evidence="11">
    <location>
        <begin position="1231"/>
        <end position="1245"/>
    </location>
</feature>
<evidence type="ECO:0000256" key="11">
    <source>
        <dbReference type="SAM" id="MobiDB-lite"/>
    </source>
</evidence>